<dbReference type="EMBL" id="CP027670">
    <property type="protein sequence ID" value="AVO43447.1"/>
    <property type="molecule type" value="Genomic_DNA"/>
</dbReference>
<accession>A0A2S0N5Y9</accession>
<dbReference type="KEGG" id="simp:C6571_18650"/>
<dbReference type="OrthoDB" id="9984704at2"/>
<name>A0A2S0N5Y9_9BURK</name>
<evidence type="ECO:0000313" key="1">
    <source>
        <dbReference type="EMBL" id="AVO43447.1"/>
    </source>
</evidence>
<sequence>MRPKWARFTSIAPPSLLNINDMPISFHEIALTRRRALCVLASAAYGPVHALAENAQPRKKQLTEDERYLLPALTVNNWLAIDQTSLSDVQSNVQSIVANTRGATLHTGPSEITHGEALTMSSVAPLLGDPWLRVLSIAFNPKNKLELVIFMFQRKPNDANVETIINRLTKKLEFLAPPILIAGTDEEAADRYYIFDIGKFVVELSIPQYSSLIPVYFTTKATHKTMRTADGTYDKFSNYLEKKSRS</sequence>
<keyword evidence="2" id="KW-1185">Reference proteome</keyword>
<dbReference type="Proteomes" id="UP000239326">
    <property type="component" value="Plasmid unnamed1"/>
</dbReference>
<dbReference type="RefSeq" id="WP_106448395.1">
    <property type="nucleotide sequence ID" value="NZ_CP027670.1"/>
</dbReference>
<geneLocation type="plasmid" evidence="1 2">
    <name>unnamed1</name>
</geneLocation>
<organism evidence="1 2">
    <name type="scientific">Simplicispira suum</name>
    <dbReference type="NCBI Taxonomy" id="2109915"/>
    <lineage>
        <taxon>Bacteria</taxon>
        <taxon>Pseudomonadati</taxon>
        <taxon>Pseudomonadota</taxon>
        <taxon>Betaproteobacteria</taxon>
        <taxon>Burkholderiales</taxon>
        <taxon>Comamonadaceae</taxon>
        <taxon>Simplicispira</taxon>
    </lineage>
</organism>
<evidence type="ECO:0000313" key="2">
    <source>
        <dbReference type="Proteomes" id="UP000239326"/>
    </source>
</evidence>
<gene>
    <name evidence="1" type="ORF">C6571_18650</name>
</gene>
<protein>
    <submittedName>
        <fullName evidence="1">Uncharacterized protein</fullName>
    </submittedName>
</protein>
<keyword evidence="1" id="KW-0614">Plasmid</keyword>
<dbReference type="AlphaFoldDB" id="A0A2S0N5Y9"/>
<proteinExistence type="predicted"/>
<reference evidence="1 2" key="1">
    <citation type="submission" date="2018-03" db="EMBL/GenBank/DDBJ databases">
        <title>Genome sequencing of Simplicispira sp.</title>
        <authorList>
            <person name="Kim S.-J."/>
            <person name="Heo J."/>
            <person name="Kwon S.-W."/>
        </authorList>
    </citation>
    <scope>NUCLEOTIDE SEQUENCE [LARGE SCALE GENOMIC DNA]</scope>
    <source>
        <strain evidence="1 2">SC1-8</strain>
        <plasmid evidence="1 2">unnamed1</plasmid>
    </source>
</reference>